<dbReference type="KEGG" id="vg:11117706"/>
<proteinExistence type="predicted"/>
<sequence>MSTALVRRWLADNCPLDLSKETTKPTFVVFKANTAAGEILQIFKRSTATSWVSDQLLGKLQAVATTDGQKRIARAVSAKVMRPVLFGNDYMIAPVSALNTLRFNQVTGQNTLTAVTGLTRNQVLSRQAQTIPSVVIPEAADPAFGLMPGLTINSFDPGWFVENGAYPYYDAKMREAGFGQSTPPKAKTARSDVERNRMVEEAIAEAGPDMCTLFLTTQITGPGFEGASRVVIYWSYPAADHAFLAIDARAMSSALYMYPNDRGSIYLDATYATEVPVIADPAFQKRYAMMGKLNPAYKPETELLAYQKPGQVEADDCWLPLLTSAGNQDLFFRVLDENCNVVVQNEVDMQVVTITATGCEFAGVLPVSWYVGYVERAVEDGVSNKGELEDATKAMGEYIDKDITFLSYSSAEMLPVDMVKLTTLYIDYAKAKKKACEDNDFMSKEFVKGTTYGTLNTLINGSRSVQTFFGYRDANQASTIAPKLADTLTKVGWRVDVSADPLKITDNTGAANGTIAFGDVEALGTFLGDGGVISFGTVELLAARWGLSATVVNEQLAGRSDLTKNVTGLGKMGSVNNKYDFRWGSVGITGLPDYRNVEVQDSYRIAMISKGVVGAVGAKFLGLLVSELNSEYVKTVLAKI</sequence>
<protein>
    <submittedName>
        <fullName evidence="1">p3</fullName>
    </submittedName>
</protein>
<evidence type="ECO:0000313" key="1">
    <source>
        <dbReference type="EMBL" id="ACM91128.1"/>
    </source>
</evidence>
<dbReference type="EMBL" id="FJ608824">
    <property type="protein sequence ID" value="ACM91128.1"/>
    <property type="molecule type" value="Genomic_RNA"/>
</dbReference>
<reference evidence="1 2" key="1">
    <citation type="journal article" date="2010" name="BMC Microbiol.">
        <title>Characterization of Phi2954, a newly isolated bacteriophage containing three dsRNA genomic segments.</title>
        <authorList>
            <person name="Qiao X."/>
            <person name="Sun Y."/>
            <person name="Qiao J."/>
            <person name="Di Sanzo F."/>
            <person name="Mindich L."/>
        </authorList>
    </citation>
    <scope>NUCLEOTIDE SEQUENCE [LARGE SCALE GENOMIC DNA]</scope>
</reference>
<dbReference type="RefSeq" id="YP_002600769.1">
    <property type="nucleotide sequence ID" value="NC_012092.1"/>
</dbReference>
<organism evidence="1 2">
    <name type="scientific">Pseudomonas phage phi2954</name>
    <dbReference type="NCBI Taxonomy" id="593131"/>
    <lineage>
        <taxon>Viruses</taxon>
        <taxon>Riboviria</taxon>
        <taxon>Orthornavirae</taxon>
        <taxon>Duplornaviricota</taxon>
        <taxon>Vidaverviricetes</taxon>
        <taxon>Mindivirales</taxon>
        <taxon>Cystoviridae</taxon>
        <taxon>Deltacystovirus</taxon>
        <taxon>Deltacystovirus phi2954</taxon>
        <taxon>Cystovirus phi2954</taxon>
    </lineage>
</organism>
<keyword evidence="2" id="KW-1185">Reference proteome</keyword>
<name>C0KIU3_9VIRU</name>
<dbReference type="Proteomes" id="UP000204347">
    <property type="component" value="Genome"/>
</dbReference>
<accession>C0KIU3</accession>
<evidence type="ECO:0000313" key="2">
    <source>
        <dbReference type="Proteomes" id="UP000204347"/>
    </source>
</evidence>
<dbReference type="GeneID" id="11117706"/>